<dbReference type="Proteomes" id="UP000808337">
    <property type="component" value="Unassembled WGS sequence"/>
</dbReference>
<comment type="caution">
    <text evidence="2">The sequence shown here is derived from an EMBL/GenBank/DDBJ whole genome shotgun (WGS) entry which is preliminary data.</text>
</comment>
<evidence type="ECO:0000259" key="1">
    <source>
        <dbReference type="Pfam" id="PF12867"/>
    </source>
</evidence>
<organism evidence="2 3">
    <name type="scientific">Candidatus Opimibacter skivensis</name>
    <dbReference type="NCBI Taxonomy" id="2982028"/>
    <lineage>
        <taxon>Bacteria</taxon>
        <taxon>Pseudomonadati</taxon>
        <taxon>Bacteroidota</taxon>
        <taxon>Saprospiria</taxon>
        <taxon>Saprospirales</taxon>
        <taxon>Saprospiraceae</taxon>
        <taxon>Candidatus Opimibacter</taxon>
    </lineage>
</organism>
<accession>A0A9D7SPU3</accession>
<name>A0A9D7SPU3_9BACT</name>
<gene>
    <name evidence="2" type="ORF">IPP15_00185</name>
</gene>
<dbReference type="SUPFAM" id="SSF109854">
    <property type="entry name" value="DinB/YfiT-like putative metalloenzymes"/>
    <property type="match status" value="1"/>
</dbReference>
<evidence type="ECO:0000313" key="2">
    <source>
        <dbReference type="EMBL" id="MBK9980838.1"/>
    </source>
</evidence>
<dbReference type="Pfam" id="PF12867">
    <property type="entry name" value="DinB_2"/>
    <property type="match status" value="1"/>
</dbReference>
<dbReference type="InterPro" id="IPR034660">
    <property type="entry name" value="DinB/YfiT-like"/>
</dbReference>
<dbReference type="Gene3D" id="1.20.120.450">
    <property type="entry name" value="dinb family like domain"/>
    <property type="match status" value="1"/>
</dbReference>
<sequence length="159" mass="18268">MSTQLPTKLAVDQWHSKIKDTNNLLSKIADEQLLLEVSPGRNTGTYILGHLVAVHDRMLPLLNLGERIHPELDEIYLENPDKAKPQTLTGADLRDLWNKINAELATQFITLTEQEWLQRHTAVSEEAFEKEPHRNRLNVLLNRTNHLSYHQGQLALLKI</sequence>
<dbReference type="EMBL" id="JADKGY010000001">
    <property type="protein sequence ID" value="MBK9980838.1"/>
    <property type="molecule type" value="Genomic_DNA"/>
</dbReference>
<evidence type="ECO:0000313" key="3">
    <source>
        <dbReference type="Proteomes" id="UP000808337"/>
    </source>
</evidence>
<proteinExistence type="predicted"/>
<protein>
    <submittedName>
        <fullName evidence="2">DinB family protein</fullName>
    </submittedName>
</protein>
<reference evidence="2 3" key="1">
    <citation type="submission" date="2020-10" db="EMBL/GenBank/DDBJ databases">
        <title>Connecting structure to function with the recovery of over 1000 high-quality activated sludge metagenome-assembled genomes encoding full-length rRNA genes using long-read sequencing.</title>
        <authorList>
            <person name="Singleton C.M."/>
            <person name="Petriglieri F."/>
            <person name="Kristensen J.M."/>
            <person name="Kirkegaard R.H."/>
            <person name="Michaelsen T.Y."/>
            <person name="Andersen M.H."/>
            <person name="Karst S.M."/>
            <person name="Dueholm M.S."/>
            <person name="Nielsen P.H."/>
            <person name="Albertsen M."/>
        </authorList>
    </citation>
    <scope>NUCLEOTIDE SEQUENCE [LARGE SCALE GENOMIC DNA]</scope>
    <source>
        <strain evidence="2">Ribe_18-Q3-R11-54_MAXAC.273</strain>
    </source>
</reference>
<dbReference type="AlphaFoldDB" id="A0A9D7SPU3"/>
<feature type="domain" description="DinB-like" evidence="1">
    <location>
        <begin position="17"/>
        <end position="153"/>
    </location>
</feature>
<dbReference type="InterPro" id="IPR024775">
    <property type="entry name" value="DinB-like"/>
</dbReference>